<protein>
    <submittedName>
        <fullName evidence="1">Uncharacterized protein</fullName>
    </submittedName>
</protein>
<name>A0AAV4RCW4_9ARAC</name>
<evidence type="ECO:0000313" key="2">
    <source>
        <dbReference type="Proteomes" id="UP001054837"/>
    </source>
</evidence>
<dbReference type="EMBL" id="BPLQ01005955">
    <property type="protein sequence ID" value="GIY18854.1"/>
    <property type="molecule type" value="Genomic_DNA"/>
</dbReference>
<proteinExistence type="predicted"/>
<evidence type="ECO:0000313" key="1">
    <source>
        <dbReference type="EMBL" id="GIY18854.1"/>
    </source>
</evidence>
<reference evidence="1 2" key="1">
    <citation type="submission" date="2021-06" db="EMBL/GenBank/DDBJ databases">
        <title>Caerostris darwini draft genome.</title>
        <authorList>
            <person name="Kono N."/>
            <person name="Arakawa K."/>
        </authorList>
    </citation>
    <scope>NUCLEOTIDE SEQUENCE [LARGE SCALE GENOMIC DNA]</scope>
</reference>
<dbReference type="Proteomes" id="UP001054837">
    <property type="component" value="Unassembled WGS sequence"/>
</dbReference>
<organism evidence="1 2">
    <name type="scientific">Caerostris darwini</name>
    <dbReference type="NCBI Taxonomy" id="1538125"/>
    <lineage>
        <taxon>Eukaryota</taxon>
        <taxon>Metazoa</taxon>
        <taxon>Ecdysozoa</taxon>
        <taxon>Arthropoda</taxon>
        <taxon>Chelicerata</taxon>
        <taxon>Arachnida</taxon>
        <taxon>Araneae</taxon>
        <taxon>Araneomorphae</taxon>
        <taxon>Entelegynae</taxon>
        <taxon>Araneoidea</taxon>
        <taxon>Araneidae</taxon>
        <taxon>Caerostris</taxon>
    </lineage>
</organism>
<gene>
    <name evidence="1" type="ORF">CDAR_251561</name>
</gene>
<dbReference type="AlphaFoldDB" id="A0AAV4RCW4"/>
<sequence>MITLTGQYNHTVTSTPGWILRLCGSFCFENGPKIAIVRFRSFDKAREWNGEDIIELLIKTDFLTPTLGDGVPNYRLRGWQISSQFPCRLESLELREMRGGIVMLFQGRA</sequence>
<keyword evidence="2" id="KW-1185">Reference proteome</keyword>
<accession>A0AAV4RCW4</accession>
<comment type="caution">
    <text evidence="1">The sequence shown here is derived from an EMBL/GenBank/DDBJ whole genome shotgun (WGS) entry which is preliminary data.</text>
</comment>